<dbReference type="Pfam" id="PF00733">
    <property type="entry name" value="Asn_synthase"/>
    <property type="match status" value="1"/>
</dbReference>
<dbReference type="Gene3D" id="3.60.20.10">
    <property type="entry name" value="Glutamine Phosphoribosylpyrophosphate, subunit 1, domain 1"/>
    <property type="match status" value="1"/>
</dbReference>
<evidence type="ECO:0000256" key="4">
    <source>
        <dbReference type="ARBA" id="ARBA00022741"/>
    </source>
</evidence>
<accession>A0ABS7J7R2</accession>
<dbReference type="NCBIfam" id="TIGR01536">
    <property type="entry name" value="asn_synth_AEB"/>
    <property type="match status" value="1"/>
</dbReference>
<dbReference type="PANTHER" id="PTHR43284:SF1">
    <property type="entry name" value="ASPARAGINE SYNTHETASE"/>
    <property type="match status" value="1"/>
</dbReference>
<dbReference type="CDD" id="cd01991">
    <property type="entry name" value="Asn_synthase_B_C"/>
    <property type="match status" value="1"/>
</dbReference>
<evidence type="ECO:0000256" key="2">
    <source>
        <dbReference type="ARBA" id="ARBA00005752"/>
    </source>
</evidence>
<reference evidence="9 10" key="1">
    <citation type="submission" date="2021-08" db="EMBL/GenBank/DDBJ databases">
        <title>Comparative Genomics Analysis of the Genus Qipengyuania Reveals Extensive Genetic Diversity and Metabolic Versatility, Including the Description of Fifteen Novel Species.</title>
        <authorList>
            <person name="Liu Y."/>
        </authorList>
    </citation>
    <scope>NUCLEOTIDE SEQUENCE [LARGE SCALE GENOMIC DNA]</scope>
    <source>
        <strain evidence="9 10">6D47A</strain>
    </source>
</reference>
<keyword evidence="10" id="KW-1185">Reference proteome</keyword>
<gene>
    <name evidence="9" type="primary">asnB</name>
    <name evidence="9" type="ORF">K3174_12570</name>
</gene>
<dbReference type="InterPro" id="IPR017932">
    <property type="entry name" value="GATase_2_dom"/>
</dbReference>
<evidence type="ECO:0000256" key="5">
    <source>
        <dbReference type="ARBA" id="ARBA00022840"/>
    </source>
</evidence>
<protein>
    <recommendedName>
        <fullName evidence="3">asparagine synthase (glutamine-hydrolyzing)</fullName>
        <ecNumber evidence="3">6.3.5.4</ecNumber>
    </recommendedName>
</protein>
<dbReference type="PROSITE" id="PS51278">
    <property type="entry name" value="GATASE_TYPE_2"/>
    <property type="match status" value="1"/>
</dbReference>
<evidence type="ECO:0000256" key="3">
    <source>
        <dbReference type="ARBA" id="ARBA00012737"/>
    </source>
</evidence>
<keyword evidence="6" id="KW-0315">Glutamine amidotransferase</keyword>
<comment type="caution">
    <text evidence="9">The sequence shown here is derived from an EMBL/GenBank/DDBJ whole genome shotgun (WGS) entry which is preliminary data.</text>
</comment>
<evidence type="ECO:0000256" key="6">
    <source>
        <dbReference type="ARBA" id="ARBA00022962"/>
    </source>
</evidence>
<evidence type="ECO:0000259" key="8">
    <source>
        <dbReference type="PROSITE" id="PS51278"/>
    </source>
</evidence>
<dbReference type="Pfam" id="PF13522">
    <property type="entry name" value="GATase_6"/>
    <property type="match status" value="1"/>
</dbReference>
<organism evidence="9 10">
    <name type="scientific">Qipengyuania qiaonensis</name>
    <dbReference type="NCBI Taxonomy" id="2867240"/>
    <lineage>
        <taxon>Bacteria</taxon>
        <taxon>Pseudomonadati</taxon>
        <taxon>Pseudomonadota</taxon>
        <taxon>Alphaproteobacteria</taxon>
        <taxon>Sphingomonadales</taxon>
        <taxon>Erythrobacteraceae</taxon>
        <taxon>Qipengyuania</taxon>
    </lineage>
</organism>
<dbReference type="InterPro" id="IPR029055">
    <property type="entry name" value="Ntn_hydrolases_N"/>
</dbReference>
<feature type="domain" description="Glutamine amidotransferase type-2" evidence="8">
    <location>
        <begin position="2"/>
        <end position="219"/>
    </location>
</feature>
<dbReference type="InterPro" id="IPR001962">
    <property type="entry name" value="Asn_synthase"/>
</dbReference>
<comment type="similarity">
    <text evidence="2">Belongs to the asparagine synthetase family.</text>
</comment>
<proteinExistence type="inferred from homology"/>
<dbReference type="EMBL" id="JAIGNO010000008">
    <property type="protein sequence ID" value="MBX7483367.1"/>
    <property type="molecule type" value="Genomic_DNA"/>
</dbReference>
<keyword evidence="9" id="KW-0436">Ligase</keyword>
<comment type="pathway">
    <text evidence="1">Amino-acid biosynthesis; L-asparagine biosynthesis; L-asparagine from L-aspartate (L-Gln route): step 1/1.</text>
</comment>
<dbReference type="InterPro" id="IPR014729">
    <property type="entry name" value="Rossmann-like_a/b/a_fold"/>
</dbReference>
<comment type="catalytic activity">
    <reaction evidence="7">
        <text>L-aspartate + L-glutamine + ATP + H2O = L-asparagine + L-glutamate + AMP + diphosphate + H(+)</text>
        <dbReference type="Rhea" id="RHEA:12228"/>
        <dbReference type="ChEBI" id="CHEBI:15377"/>
        <dbReference type="ChEBI" id="CHEBI:15378"/>
        <dbReference type="ChEBI" id="CHEBI:29985"/>
        <dbReference type="ChEBI" id="CHEBI:29991"/>
        <dbReference type="ChEBI" id="CHEBI:30616"/>
        <dbReference type="ChEBI" id="CHEBI:33019"/>
        <dbReference type="ChEBI" id="CHEBI:58048"/>
        <dbReference type="ChEBI" id="CHEBI:58359"/>
        <dbReference type="ChEBI" id="CHEBI:456215"/>
        <dbReference type="EC" id="6.3.5.4"/>
    </reaction>
</comment>
<dbReference type="SUPFAM" id="SSF52402">
    <property type="entry name" value="Adenine nucleotide alpha hydrolases-like"/>
    <property type="match status" value="1"/>
</dbReference>
<name>A0ABS7J7R2_9SPHN</name>
<keyword evidence="4" id="KW-0547">Nucleotide-binding</keyword>
<dbReference type="PANTHER" id="PTHR43284">
    <property type="entry name" value="ASPARAGINE SYNTHETASE (GLUTAMINE-HYDROLYZING)"/>
    <property type="match status" value="1"/>
</dbReference>
<sequence>MCGIAGFVDFSGKLQVDPARLLDEMRDTLLHRGPDAGGSAVEAEGRVGLGHRRLSIIDLSETGAQPMESASGRYAIVFNGEIYNFQAIRTELMALGATFRGTSDTEVLLEAIERFGLVAALQRANGMFALALFDRKKKEVAFARDRLGKKPLYIGLAGGSLAFGSELKALRRHPLFTKLEIDRQAAAHFARLGYIPAPLSIYKNVGKLPPASYIVLPLEGKEPGLEVIRAETRAYWSMHSAAQDGIERRFQDEAEALDALEERLGVAVEQRLVSDVPVGAFLSGGVDSSLVCALMQERLSGNAKTYTVGFAESEFDETADAAELAAHIGSQHTELPLNPSAALDSVGEMQQIFDEPFADPSQIPSLLISRLIRSEVTVAISGDGGDEFFGGYKRYPRMLAMERLAQRVPDALRHAAKATPFWLLDAGAKAGRLLRPGGRAEELSGDRAEKIVEIVAQPDFRHRYEHFNSQWIPPHGSPPSPFTAVELPEGLGQLEQMMFLDAICYLPDDVLVKVDRTSMATSLEVRSPLLDYELISTAWRMPDSLRMPDGTTGKIALRKLLARRVPEHMIDRPKRGFGVPLNEWLRGPLRELAEDHLNPGKMEALGYFDSQAVSKRWVEHLSGRRNWGFHLWSCICFSMWHRQWMTA</sequence>
<dbReference type="Proteomes" id="UP000755104">
    <property type="component" value="Unassembled WGS sequence"/>
</dbReference>
<evidence type="ECO:0000256" key="1">
    <source>
        <dbReference type="ARBA" id="ARBA00005187"/>
    </source>
</evidence>
<dbReference type="PIRSF" id="PIRSF001589">
    <property type="entry name" value="Asn_synthetase_glu-h"/>
    <property type="match status" value="1"/>
</dbReference>
<dbReference type="CDD" id="cd00712">
    <property type="entry name" value="AsnB"/>
    <property type="match status" value="1"/>
</dbReference>
<dbReference type="Gene3D" id="3.40.50.620">
    <property type="entry name" value="HUPs"/>
    <property type="match status" value="1"/>
</dbReference>
<evidence type="ECO:0000313" key="10">
    <source>
        <dbReference type="Proteomes" id="UP000755104"/>
    </source>
</evidence>
<dbReference type="EC" id="6.3.5.4" evidence="3"/>
<dbReference type="InterPro" id="IPR033738">
    <property type="entry name" value="AsnB_N"/>
</dbReference>
<keyword evidence="5" id="KW-0067">ATP-binding</keyword>
<dbReference type="GO" id="GO:0004066">
    <property type="term" value="F:asparagine synthase (glutamine-hydrolyzing) activity"/>
    <property type="evidence" value="ECO:0007669"/>
    <property type="project" value="UniProtKB-EC"/>
</dbReference>
<dbReference type="RefSeq" id="WP_221559017.1">
    <property type="nucleotide sequence ID" value="NZ_JAIGNO010000008.1"/>
</dbReference>
<evidence type="ECO:0000313" key="9">
    <source>
        <dbReference type="EMBL" id="MBX7483367.1"/>
    </source>
</evidence>
<dbReference type="InterPro" id="IPR051786">
    <property type="entry name" value="ASN_synthetase/amidase"/>
</dbReference>
<evidence type="ECO:0000256" key="7">
    <source>
        <dbReference type="ARBA" id="ARBA00048741"/>
    </source>
</evidence>
<dbReference type="InterPro" id="IPR006426">
    <property type="entry name" value="Asn_synth_AEB"/>
</dbReference>
<dbReference type="SUPFAM" id="SSF56235">
    <property type="entry name" value="N-terminal nucleophile aminohydrolases (Ntn hydrolases)"/>
    <property type="match status" value="1"/>
</dbReference>